<feature type="region of interest" description="Disordered" evidence="5">
    <location>
        <begin position="200"/>
        <end position="226"/>
    </location>
</feature>
<reference evidence="8" key="1">
    <citation type="journal article" date="2013" name="Nature">
        <title>Draft genome of the wheat A-genome progenitor Triticum urartu.</title>
        <authorList>
            <person name="Ling H.Q."/>
            <person name="Zhao S."/>
            <person name="Liu D."/>
            <person name="Wang J."/>
            <person name="Sun H."/>
            <person name="Zhang C."/>
            <person name="Fan H."/>
            <person name="Li D."/>
            <person name="Dong L."/>
            <person name="Tao Y."/>
            <person name="Gao C."/>
            <person name="Wu H."/>
            <person name="Li Y."/>
            <person name="Cui Y."/>
            <person name="Guo X."/>
            <person name="Zheng S."/>
            <person name="Wang B."/>
            <person name="Yu K."/>
            <person name="Liang Q."/>
            <person name="Yang W."/>
            <person name="Lou X."/>
            <person name="Chen J."/>
            <person name="Feng M."/>
            <person name="Jian J."/>
            <person name="Zhang X."/>
            <person name="Luo G."/>
            <person name="Jiang Y."/>
            <person name="Liu J."/>
            <person name="Wang Z."/>
            <person name="Sha Y."/>
            <person name="Zhang B."/>
            <person name="Wu H."/>
            <person name="Tang D."/>
            <person name="Shen Q."/>
            <person name="Xue P."/>
            <person name="Zou S."/>
            <person name="Wang X."/>
            <person name="Liu X."/>
            <person name="Wang F."/>
            <person name="Yang Y."/>
            <person name="An X."/>
            <person name="Dong Z."/>
            <person name="Zhang K."/>
            <person name="Zhang X."/>
            <person name="Luo M.C."/>
            <person name="Dvorak J."/>
            <person name="Tong Y."/>
            <person name="Wang J."/>
            <person name="Yang H."/>
            <person name="Li Z."/>
            <person name="Wang D."/>
            <person name="Zhang A."/>
            <person name="Wang J."/>
        </authorList>
    </citation>
    <scope>NUCLEOTIDE SEQUENCE</scope>
    <source>
        <strain evidence="8">cv. G1812</strain>
    </source>
</reference>
<dbReference type="InterPro" id="IPR006564">
    <property type="entry name" value="Znf_PMZ"/>
</dbReference>
<dbReference type="PROSITE" id="PS50966">
    <property type="entry name" value="ZF_SWIM"/>
    <property type="match status" value="1"/>
</dbReference>
<evidence type="ECO:0000256" key="5">
    <source>
        <dbReference type="SAM" id="MobiDB-lite"/>
    </source>
</evidence>
<dbReference type="InterPro" id="IPR007527">
    <property type="entry name" value="Znf_SWIM"/>
</dbReference>
<dbReference type="PANTHER" id="PTHR31973">
    <property type="entry name" value="POLYPROTEIN, PUTATIVE-RELATED"/>
    <property type="match status" value="1"/>
</dbReference>
<evidence type="ECO:0000313" key="7">
    <source>
        <dbReference type="EnsemblPlants" id="TuG1812G0700002040.01.T01"/>
    </source>
</evidence>
<keyword evidence="1" id="KW-0479">Metal-binding</keyword>
<dbReference type="PANTHER" id="PTHR31973:SF191">
    <property type="entry name" value="OS05G0489400 PROTEIN"/>
    <property type="match status" value="1"/>
</dbReference>
<dbReference type="Proteomes" id="UP000015106">
    <property type="component" value="Chromosome 7"/>
</dbReference>
<proteinExistence type="predicted"/>
<dbReference type="SMART" id="SM00575">
    <property type="entry name" value="ZnF_PMZ"/>
    <property type="match status" value="1"/>
</dbReference>
<evidence type="ECO:0000256" key="4">
    <source>
        <dbReference type="PROSITE-ProRule" id="PRU00325"/>
    </source>
</evidence>
<feature type="domain" description="SWIM-type" evidence="6">
    <location>
        <begin position="64"/>
        <end position="96"/>
    </location>
</feature>
<name>A0A8R7V5G9_TRIUA</name>
<evidence type="ECO:0000259" key="6">
    <source>
        <dbReference type="PROSITE" id="PS50966"/>
    </source>
</evidence>
<keyword evidence="3" id="KW-0862">Zinc</keyword>
<keyword evidence="8" id="KW-1185">Reference proteome</keyword>
<dbReference type="Gramene" id="TuG1812G0700002040.01.T01">
    <property type="protein sequence ID" value="TuG1812G0700002040.01.T01"/>
    <property type="gene ID" value="TuG1812G0700002040.01"/>
</dbReference>
<keyword evidence="2 4" id="KW-0863">Zinc-finger</keyword>
<reference evidence="7" key="2">
    <citation type="submission" date="2018-03" db="EMBL/GenBank/DDBJ databases">
        <title>The Triticum urartu genome reveals the dynamic nature of wheat genome evolution.</title>
        <authorList>
            <person name="Ling H."/>
            <person name="Ma B."/>
            <person name="Shi X."/>
            <person name="Liu H."/>
            <person name="Dong L."/>
            <person name="Sun H."/>
            <person name="Cao Y."/>
            <person name="Gao Q."/>
            <person name="Zheng S."/>
            <person name="Li Y."/>
            <person name="Yu Y."/>
            <person name="Du H."/>
            <person name="Qi M."/>
            <person name="Li Y."/>
            <person name="Yu H."/>
            <person name="Cui Y."/>
            <person name="Wang N."/>
            <person name="Chen C."/>
            <person name="Wu H."/>
            <person name="Zhao Y."/>
            <person name="Zhang J."/>
            <person name="Li Y."/>
            <person name="Zhou W."/>
            <person name="Zhang B."/>
            <person name="Hu W."/>
            <person name="Eijk M."/>
            <person name="Tang J."/>
            <person name="Witsenboer H."/>
            <person name="Zhao S."/>
            <person name="Li Z."/>
            <person name="Zhang A."/>
            <person name="Wang D."/>
            <person name="Liang C."/>
        </authorList>
    </citation>
    <scope>NUCLEOTIDE SEQUENCE [LARGE SCALE GENOMIC DNA]</scope>
    <source>
        <strain evidence="7">cv. G1812</strain>
    </source>
</reference>
<protein>
    <recommendedName>
        <fullName evidence="6">SWIM-type domain-containing protein</fullName>
    </recommendedName>
</protein>
<dbReference type="GO" id="GO:0008270">
    <property type="term" value="F:zinc ion binding"/>
    <property type="evidence" value="ECO:0007669"/>
    <property type="project" value="UniProtKB-KW"/>
</dbReference>
<dbReference type="Pfam" id="PF04434">
    <property type="entry name" value="SWIM"/>
    <property type="match status" value="1"/>
</dbReference>
<sequence length="328" mass="37392">MIDRIKSQLSSRHYNKQQEAKKFNGRICPKIKKRLLKHIEWSNSCYRTNAGEGIFQVSSHGREYIVELQFKACTCRRWQLIGIPCPHSIACYRDELIDPEEMVHKCYDLCNFSKAYAYIIMPCKDRRGWQKMGGCVIKPPLYEKKLGRKAKNRRMQPEEVIAKKGGKKITRHGTIIHCSHCNNPGHNKKGCSAFKQGLPAAKPMQKQMRKRPRATFEEEEQEPTLSQVTFATTQEQAPGPSMTQASEEPVVTQEHDMPPIGALHPHSMMEIMRNEAPKPRKRKVPTPLPESSFLKEARAAMPSVGSSTATRLGNLAARVEVMREAKQQ</sequence>
<evidence type="ECO:0000313" key="8">
    <source>
        <dbReference type="Proteomes" id="UP000015106"/>
    </source>
</evidence>
<reference evidence="7" key="3">
    <citation type="submission" date="2022-06" db="UniProtKB">
        <authorList>
            <consortium name="EnsemblPlants"/>
        </authorList>
    </citation>
    <scope>IDENTIFICATION</scope>
</reference>
<dbReference type="AlphaFoldDB" id="A0A8R7V5G9"/>
<organism evidence="7 8">
    <name type="scientific">Triticum urartu</name>
    <name type="common">Red wild einkorn</name>
    <name type="synonym">Crithodium urartu</name>
    <dbReference type="NCBI Taxonomy" id="4572"/>
    <lineage>
        <taxon>Eukaryota</taxon>
        <taxon>Viridiplantae</taxon>
        <taxon>Streptophyta</taxon>
        <taxon>Embryophyta</taxon>
        <taxon>Tracheophyta</taxon>
        <taxon>Spermatophyta</taxon>
        <taxon>Magnoliopsida</taxon>
        <taxon>Liliopsida</taxon>
        <taxon>Poales</taxon>
        <taxon>Poaceae</taxon>
        <taxon>BOP clade</taxon>
        <taxon>Pooideae</taxon>
        <taxon>Triticodae</taxon>
        <taxon>Triticeae</taxon>
        <taxon>Triticinae</taxon>
        <taxon>Triticum</taxon>
    </lineage>
</organism>
<evidence type="ECO:0000256" key="3">
    <source>
        <dbReference type="ARBA" id="ARBA00022833"/>
    </source>
</evidence>
<evidence type="ECO:0000256" key="2">
    <source>
        <dbReference type="ARBA" id="ARBA00022771"/>
    </source>
</evidence>
<accession>A0A8R7V5G9</accession>
<dbReference type="EnsemblPlants" id="TuG1812G0700002040.01.T01">
    <property type="protein sequence ID" value="TuG1812G0700002040.01.T01"/>
    <property type="gene ID" value="TuG1812G0700002040.01"/>
</dbReference>
<evidence type="ECO:0000256" key="1">
    <source>
        <dbReference type="ARBA" id="ARBA00022723"/>
    </source>
</evidence>